<dbReference type="Proteomes" id="UP000474718">
    <property type="component" value="Unassembled WGS sequence"/>
</dbReference>
<dbReference type="Gene3D" id="3.10.28.10">
    <property type="entry name" value="Homing endonucleases"/>
    <property type="match status" value="1"/>
</dbReference>
<dbReference type="Proteomes" id="UP000184089">
    <property type="component" value="Unassembled WGS sequence"/>
</dbReference>
<organism evidence="8 9">
    <name type="scientific">Bittarella massiliensis</name>
    <name type="common">ex Durand et al. 2017</name>
    <dbReference type="NCBI Taxonomy" id="1720313"/>
    <lineage>
        <taxon>Bacteria</taxon>
        <taxon>Bacillati</taxon>
        <taxon>Bacillota</taxon>
        <taxon>Clostridia</taxon>
        <taxon>Eubacteriales</taxon>
        <taxon>Oscillospiraceae</taxon>
        <taxon>Bittarella (ex Durand et al. 2017)</taxon>
    </lineage>
</organism>
<keyword evidence="2 4" id="KW-0238">DNA-binding</keyword>
<comment type="caution">
    <text evidence="8">The sequence shown here is derived from an EMBL/GenBank/DDBJ whole genome shotgun (WGS) entry which is preliminary data.</text>
</comment>
<evidence type="ECO:0000256" key="4">
    <source>
        <dbReference type="HAMAP-Rule" id="MF_01420"/>
    </source>
</evidence>
<evidence type="ECO:0000256" key="3">
    <source>
        <dbReference type="ARBA" id="ARBA00023306"/>
    </source>
</evidence>
<sequence>MSFSTSVKTEIMKNVPETRCCAAAMLYGLLLGGRSFSAASIELVSEKKAVVQFAKELTRRIFGEMMRTYSIERQNAAGHSLYSFRIVDPDDIQQILLFYGHAGQEVSLRIQRQCFVCTECRRHFLAGAFLSMGRVTNPQKEYHLELTSSRRGLTEDLAEEFRRIGWQPKVSRRGNVNLLYFKDSKEIEEVLVAVGAPMKSLEVMNVKIYKDIRNQVNRLTNCETANIDKTATAAAGQTADIEYILKKRGEDFLGEELLLAARLRLENPEASLNQLMEVCPPGISRSSLNRRLAKIRQLAKKLREEEGSNGQ</sequence>
<dbReference type="EMBL" id="FQVY01000001">
    <property type="protein sequence ID" value="SHF77080.1"/>
    <property type="molecule type" value="Genomic_DNA"/>
</dbReference>
<dbReference type="PANTHER" id="PTHR37307:SF1">
    <property type="entry name" value="CELL DIVISION PROTEIN WHIA-RELATED"/>
    <property type="match status" value="1"/>
</dbReference>
<reference evidence="9" key="1">
    <citation type="submission" date="2016-11" db="EMBL/GenBank/DDBJ databases">
        <authorList>
            <person name="Jaros S."/>
            <person name="Januszkiewicz K."/>
            <person name="Wedrychowicz H."/>
        </authorList>
    </citation>
    <scope>NUCLEOTIDE SEQUENCE [LARGE SCALE GENOMIC DNA]</scope>
    <source>
        <strain evidence="9">DSM 4029</strain>
    </source>
</reference>
<evidence type="ECO:0000259" key="6">
    <source>
        <dbReference type="Pfam" id="PF14527"/>
    </source>
</evidence>
<dbReference type="InterPro" id="IPR003802">
    <property type="entry name" value="Sporulation_regulator_WhiA"/>
</dbReference>
<evidence type="ECO:0000313" key="7">
    <source>
        <dbReference type="EMBL" id="MZL69524.1"/>
    </source>
</evidence>
<dbReference type="Pfam" id="PF02650">
    <property type="entry name" value="HTH_WhiA"/>
    <property type="match status" value="1"/>
</dbReference>
<feature type="domain" description="WhiA LAGLIDADG-like" evidence="6">
    <location>
        <begin position="122"/>
        <end position="213"/>
    </location>
</feature>
<dbReference type="Pfam" id="PF14527">
    <property type="entry name" value="LAGLIDADG_WhiA"/>
    <property type="match status" value="1"/>
</dbReference>
<evidence type="ECO:0000313" key="10">
    <source>
        <dbReference type="Proteomes" id="UP000474718"/>
    </source>
</evidence>
<dbReference type="EMBL" id="WWVX01000004">
    <property type="protein sequence ID" value="MZL69524.1"/>
    <property type="molecule type" value="Genomic_DNA"/>
</dbReference>
<dbReference type="HAMAP" id="MF_01420">
    <property type="entry name" value="HTH_type_WhiA"/>
    <property type="match status" value="1"/>
</dbReference>
<feature type="domain" description="Sporulation regulator WhiA C-terminal" evidence="5">
    <location>
        <begin position="216"/>
        <end position="299"/>
    </location>
</feature>
<keyword evidence="10" id="KW-1185">Reference proteome</keyword>
<reference evidence="8" key="2">
    <citation type="submission" date="2016-11" db="EMBL/GenBank/DDBJ databases">
        <authorList>
            <person name="Varghese N."/>
            <person name="Submissions S."/>
        </authorList>
    </citation>
    <scope>NUCLEOTIDE SEQUENCE</scope>
    <source>
        <strain evidence="8">DSM 4029</strain>
    </source>
</reference>
<accession>A0AAQ1MBN1</accession>
<gene>
    <name evidence="4 7" type="primary">whiA</name>
    <name evidence="7" type="ORF">GT747_07095</name>
    <name evidence="8" type="ORF">SAMN05444424_0623</name>
</gene>
<dbReference type="InterPro" id="IPR027434">
    <property type="entry name" value="Homing_endonucl"/>
</dbReference>
<name>A0AAQ1MBN1_9FIRM</name>
<evidence type="ECO:0000256" key="1">
    <source>
        <dbReference type="ARBA" id="ARBA00022618"/>
    </source>
</evidence>
<dbReference type="AlphaFoldDB" id="A0AAQ1MBN1"/>
<dbReference type="InterPro" id="IPR039518">
    <property type="entry name" value="WhiA_LAGLIDADG_dom"/>
</dbReference>
<dbReference type="InterPro" id="IPR023054">
    <property type="entry name" value="Sporulation_regulator_WhiA_C"/>
</dbReference>
<comment type="function">
    <text evidence="4">Involved in cell division and chromosome segregation.</text>
</comment>
<dbReference type="RefSeq" id="WP_021659100.1">
    <property type="nucleotide sequence ID" value="NZ_FQVY01000001.1"/>
</dbReference>
<evidence type="ECO:0000256" key="2">
    <source>
        <dbReference type="ARBA" id="ARBA00023125"/>
    </source>
</evidence>
<evidence type="ECO:0000313" key="9">
    <source>
        <dbReference type="Proteomes" id="UP000184089"/>
    </source>
</evidence>
<dbReference type="GO" id="GO:0003677">
    <property type="term" value="F:DNA binding"/>
    <property type="evidence" value="ECO:0007669"/>
    <property type="project" value="UniProtKB-UniRule"/>
</dbReference>
<keyword evidence="1 4" id="KW-0132">Cell division</keyword>
<evidence type="ECO:0000313" key="8">
    <source>
        <dbReference type="EMBL" id="SHF77080.1"/>
    </source>
</evidence>
<proteinExistence type="inferred from homology"/>
<dbReference type="GO" id="GO:0043937">
    <property type="term" value="P:regulation of sporulation"/>
    <property type="evidence" value="ECO:0007669"/>
    <property type="project" value="InterPro"/>
</dbReference>
<dbReference type="SUPFAM" id="SSF55608">
    <property type="entry name" value="Homing endonucleases"/>
    <property type="match status" value="1"/>
</dbReference>
<keyword evidence="3 4" id="KW-0131">Cell cycle</keyword>
<comment type="similarity">
    <text evidence="4">Belongs to the WhiA family.</text>
</comment>
<dbReference type="PANTHER" id="PTHR37307">
    <property type="entry name" value="CELL DIVISION PROTEIN WHIA-RELATED"/>
    <property type="match status" value="1"/>
</dbReference>
<dbReference type="NCBIfam" id="TIGR00647">
    <property type="entry name" value="DNA_bind_WhiA"/>
    <property type="match status" value="1"/>
</dbReference>
<evidence type="ECO:0000259" key="5">
    <source>
        <dbReference type="Pfam" id="PF02650"/>
    </source>
</evidence>
<dbReference type="GO" id="GO:0051301">
    <property type="term" value="P:cell division"/>
    <property type="evidence" value="ECO:0007669"/>
    <property type="project" value="UniProtKB-UniRule"/>
</dbReference>
<reference evidence="7 10" key="3">
    <citation type="journal article" date="2019" name="Nat. Med.">
        <title>A library of human gut bacterial isolates paired with longitudinal multiomics data enables mechanistic microbiome research.</title>
        <authorList>
            <person name="Poyet M."/>
            <person name="Groussin M."/>
            <person name="Gibbons S.M."/>
            <person name="Avila-Pacheco J."/>
            <person name="Jiang X."/>
            <person name="Kearney S.M."/>
            <person name="Perrotta A.R."/>
            <person name="Berdy B."/>
            <person name="Zhao S."/>
            <person name="Lieberman T.D."/>
            <person name="Swanson P.K."/>
            <person name="Smith M."/>
            <person name="Roesemann S."/>
            <person name="Alexander J.E."/>
            <person name="Rich S.A."/>
            <person name="Livny J."/>
            <person name="Vlamakis H."/>
            <person name="Clish C."/>
            <person name="Bullock K."/>
            <person name="Deik A."/>
            <person name="Scott J."/>
            <person name="Pierce K.A."/>
            <person name="Xavier R.J."/>
            <person name="Alm E.J."/>
        </authorList>
    </citation>
    <scope>NUCLEOTIDE SEQUENCE [LARGE SCALE GENOMIC DNA]</scope>
    <source>
        <strain evidence="7 10">BIOML-A2</strain>
    </source>
</reference>
<protein>
    <recommendedName>
        <fullName evidence="4">Probable cell division protein WhiA</fullName>
    </recommendedName>
</protein>